<dbReference type="InterPro" id="IPR045515">
    <property type="entry name" value="DUF6440"/>
</dbReference>
<feature type="domain" description="DUF6440" evidence="1">
    <location>
        <begin position="9"/>
        <end position="58"/>
    </location>
</feature>
<reference evidence="3" key="1">
    <citation type="journal article" date="2019" name="Int. J. Syst. Evol. Microbiol.">
        <title>The Global Catalogue of Microorganisms (GCM) 10K type strain sequencing project: providing services to taxonomists for standard genome sequencing and annotation.</title>
        <authorList>
            <consortium name="The Broad Institute Genomics Platform"/>
            <consortium name="The Broad Institute Genome Sequencing Center for Infectious Disease"/>
            <person name="Wu L."/>
            <person name="Ma J."/>
        </authorList>
    </citation>
    <scope>NUCLEOTIDE SEQUENCE [LARGE SCALE GENOMIC DNA]</scope>
    <source>
        <strain evidence="3">CGMCC 1.14993</strain>
    </source>
</reference>
<name>A0A8J3F1M0_9BACI</name>
<dbReference type="OrthoDB" id="9135364at2"/>
<organism evidence="2 3">
    <name type="scientific">Gottfriedia solisilvae</name>
    <dbReference type="NCBI Taxonomy" id="1516104"/>
    <lineage>
        <taxon>Bacteria</taxon>
        <taxon>Bacillati</taxon>
        <taxon>Bacillota</taxon>
        <taxon>Bacilli</taxon>
        <taxon>Bacillales</taxon>
        <taxon>Bacillaceae</taxon>
        <taxon>Gottfriedia</taxon>
    </lineage>
</organism>
<dbReference type="RefSeq" id="WP_088001988.1">
    <property type="nucleotide sequence ID" value="NZ_BMHB01000003.1"/>
</dbReference>
<comment type="caution">
    <text evidence="2">The sequence shown here is derived from an EMBL/GenBank/DDBJ whole genome shotgun (WGS) entry which is preliminary data.</text>
</comment>
<keyword evidence="3" id="KW-1185">Reference proteome</keyword>
<proteinExistence type="predicted"/>
<dbReference type="Pfam" id="PF20037">
    <property type="entry name" value="DUF6440"/>
    <property type="match status" value="1"/>
</dbReference>
<gene>
    <name evidence="2" type="ORF">GCM10007380_38390</name>
</gene>
<sequence length="62" mass="7126">MFEKESEKRFKVIYKEGKLTGNKILEDRETGIQYLFSWDGYAGGITPLLDKDGKPLVNSNKE</sequence>
<dbReference type="EMBL" id="BMHB01000003">
    <property type="protein sequence ID" value="GGI17527.1"/>
    <property type="molecule type" value="Genomic_DNA"/>
</dbReference>
<protein>
    <recommendedName>
        <fullName evidence="1">DUF6440 domain-containing protein</fullName>
    </recommendedName>
</protein>
<accession>A0A8J3F1M0</accession>
<evidence type="ECO:0000259" key="1">
    <source>
        <dbReference type="Pfam" id="PF20037"/>
    </source>
</evidence>
<evidence type="ECO:0000313" key="3">
    <source>
        <dbReference type="Proteomes" id="UP000626244"/>
    </source>
</evidence>
<dbReference type="AlphaFoldDB" id="A0A8J3F1M0"/>
<dbReference type="Proteomes" id="UP000626244">
    <property type="component" value="Unassembled WGS sequence"/>
</dbReference>
<evidence type="ECO:0000313" key="2">
    <source>
        <dbReference type="EMBL" id="GGI17527.1"/>
    </source>
</evidence>